<keyword evidence="3" id="KW-1185">Reference proteome</keyword>
<reference evidence="2 3" key="1">
    <citation type="journal article" date="2016" name="Sci. Rep.">
        <title>Metabolic traits of an uncultured archaeal lineage -MSBL1- from brine pools of the Red Sea.</title>
        <authorList>
            <person name="Mwirichia R."/>
            <person name="Alam I."/>
            <person name="Rashid M."/>
            <person name="Vinu M."/>
            <person name="Ba-Alawi W."/>
            <person name="Anthony Kamau A."/>
            <person name="Kamanda Ngugi D."/>
            <person name="Goker M."/>
            <person name="Klenk H.P."/>
            <person name="Bajic V."/>
            <person name="Stingl U."/>
        </authorList>
    </citation>
    <scope>NUCLEOTIDE SEQUENCE [LARGE SCALE GENOMIC DNA]</scope>
    <source>
        <strain evidence="2">SCGC-AAA259I09</strain>
    </source>
</reference>
<evidence type="ECO:0000313" key="2">
    <source>
        <dbReference type="EMBL" id="KXA97855.1"/>
    </source>
</evidence>
<sequence>MRFFSFITNFKFCFQSVRPYPQNRAECLEGCNQKTGSPLSFSKKKNSKGRGVSKLKKIKFSRGRKREKENLTV</sequence>
<evidence type="ECO:0000256" key="1">
    <source>
        <dbReference type="SAM" id="MobiDB-lite"/>
    </source>
</evidence>
<feature type="region of interest" description="Disordered" evidence="1">
    <location>
        <begin position="39"/>
        <end position="73"/>
    </location>
</feature>
<evidence type="ECO:0000313" key="3">
    <source>
        <dbReference type="Proteomes" id="UP000070463"/>
    </source>
</evidence>
<protein>
    <submittedName>
        <fullName evidence="2">Uncharacterized protein</fullName>
    </submittedName>
</protein>
<accession>A0A133UUG6</accession>
<dbReference type="AlphaFoldDB" id="A0A133UUG6"/>
<dbReference type="Proteomes" id="UP000070463">
    <property type="component" value="Unassembled WGS sequence"/>
</dbReference>
<comment type="caution">
    <text evidence="2">The sequence shown here is derived from an EMBL/GenBank/DDBJ whole genome shotgun (WGS) entry which is preliminary data.</text>
</comment>
<gene>
    <name evidence="2" type="ORF">AKJ37_02185</name>
</gene>
<dbReference type="EMBL" id="LHXR01000018">
    <property type="protein sequence ID" value="KXA97855.1"/>
    <property type="molecule type" value="Genomic_DNA"/>
</dbReference>
<name>A0A133UUG6_9EURY</name>
<proteinExistence type="predicted"/>
<organism evidence="2 3">
    <name type="scientific">candidate division MSBL1 archaeon SCGC-AAA259I09</name>
    <dbReference type="NCBI Taxonomy" id="1698267"/>
    <lineage>
        <taxon>Archaea</taxon>
        <taxon>Methanobacteriati</taxon>
        <taxon>Methanobacteriota</taxon>
        <taxon>candidate division MSBL1</taxon>
    </lineage>
</organism>
<feature type="compositionally biased region" description="Basic residues" evidence="1">
    <location>
        <begin position="42"/>
        <end position="65"/>
    </location>
</feature>